<keyword evidence="2" id="KW-1185">Reference proteome</keyword>
<reference evidence="1" key="2">
    <citation type="submission" date="2020-09" db="EMBL/GenBank/DDBJ databases">
        <authorList>
            <person name="Sun Q."/>
            <person name="Kim S."/>
        </authorList>
    </citation>
    <scope>NUCLEOTIDE SEQUENCE</scope>
    <source>
        <strain evidence="1">KCTC 32182</strain>
    </source>
</reference>
<name>A0A918P1K1_9NEIS</name>
<dbReference type="EMBL" id="BMYX01000006">
    <property type="protein sequence ID" value="GGY12461.1"/>
    <property type="molecule type" value="Genomic_DNA"/>
</dbReference>
<dbReference type="AlphaFoldDB" id="A0A918P1K1"/>
<protein>
    <submittedName>
        <fullName evidence="1">Uncharacterized protein</fullName>
    </submittedName>
</protein>
<comment type="caution">
    <text evidence="1">The sequence shown here is derived from an EMBL/GenBank/DDBJ whole genome shotgun (WGS) entry which is preliminary data.</text>
</comment>
<evidence type="ECO:0000313" key="1">
    <source>
        <dbReference type="EMBL" id="GGY12461.1"/>
    </source>
</evidence>
<accession>A0A918P1K1</accession>
<gene>
    <name evidence="1" type="ORF">GCM10011289_14550</name>
</gene>
<organism evidence="1 2">
    <name type="scientific">Paludibacterium paludis</name>
    <dbReference type="NCBI Taxonomy" id="1225769"/>
    <lineage>
        <taxon>Bacteria</taxon>
        <taxon>Pseudomonadati</taxon>
        <taxon>Pseudomonadota</taxon>
        <taxon>Betaproteobacteria</taxon>
        <taxon>Neisseriales</taxon>
        <taxon>Chromobacteriaceae</taxon>
        <taxon>Paludibacterium</taxon>
    </lineage>
</organism>
<sequence>MAYPPGTCNRCGGSNRHDIFLEPPMIKNRYLLMASCLALLTACDPPQTERLKENASSALAVVREGASAPLAVVKERADTALGVFEAVGNGFMNDPSLRQEALRLKEEASALKGAIVSRLEKRKDASQPEKN</sequence>
<proteinExistence type="predicted"/>
<evidence type="ECO:0000313" key="2">
    <source>
        <dbReference type="Proteomes" id="UP000645257"/>
    </source>
</evidence>
<reference evidence="1" key="1">
    <citation type="journal article" date="2014" name="Int. J. Syst. Evol. Microbiol.">
        <title>Complete genome sequence of Corynebacterium casei LMG S-19264T (=DSM 44701T), isolated from a smear-ripened cheese.</title>
        <authorList>
            <consortium name="US DOE Joint Genome Institute (JGI-PGF)"/>
            <person name="Walter F."/>
            <person name="Albersmeier A."/>
            <person name="Kalinowski J."/>
            <person name="Ruckert C."/>
        </authorList>
    </citation>
    <scope>NUCLEOTIDE SEQUENCE</scope>
    <source>
        <strain evidence="1">KCTC 32182</strain>
    </source>
</reference>
<dbReference type="Proteomes" id="UP000645257">
    <property type="component" value="Unassembled WGS sequence"/>
</dbReference>